<evidence type="ECO:0000313" key="1">
    <source>
        <dbReference type="EMBL" id="GAA4354274.1"/>
    </source>
</evidence>
<dbReference type="EMBL" id="BAABGZ010000016">
    <property type="protein sequence ID" value="GAA4354274.1"/>
    <property type="molecule type" value="Genomic_DNA"/>
</dbReference>
<accession>A0ABP8I9I9</accession>
<keyword evidence="2" id="KW-1185">Reference proteome</keyword>
<dbReference type="RefSeq" id="WP_345235488.1">
    <property type="nucleotide sequence ID" value="NZ_BAABGZ010000016.1"/>
</dbReference>
<dbReference type="Proteomes" id="UP001501153">
    <property type="component" value="Unassembled WGS sequence"/>
</dbReference>
<sequence length="183" mass="20819">MKGLFALGLGLLSVCLLSGCLAVRETKRWDFVQLNERGTRPFIDITVERPGFYMPVPPVLWEVRTDKHYRLRLDINTGKDVRYDRLDSVAYRLWGAAPQVLAAGTFPVANGAFGRPRHLLAAEFPNVHLVRGQSPARILLPHSKQALKGTFMFYLTDTARSAQVIRLDSVTMRYRKRRFGSFL</sequence>
<dbReference type="PROSITE" id="PS51257">
    <property type="entry name" value="PROKAR_LIPOPROTEIN"/>
    <property type="match status" value="1"/>
</dbReference>
<proteinExistence type="predicted"/>
<organism evidence="1 2">
    <name type="scientific">Hymenobacter saemangeumensis</name>
    <dbReference type="NCBI Taxonomy" id="1084522"/>
    <lineage>
        <taxon>Bacteria</taxon>
        <taxon>Pseudomonadati</taxon>
        <taxon>Bacteroidota</taxon>
        <taxon>Cytophagia</taxon>
        <taxon>Cytophagales</taxon>
        <taxon>Hymenobacteraceae</taxon>
        <taxon>Hymenobacter</taxon>
    </lineage>
</organism>
<name>A0ABP8I9I9_9BACT</name>
<evidence type="ECO:0000313" key="2">
    <source>
        <dbReference type="Proteomes" id="UP001501153"/>
    </source>
</evidence>
<comment type="caution">
    <text evidence="1">The sequence shown here is derived from an EMBL/GenBank/DDBJ whole genome shotgun (WGS) entry which is preliminary data.</text>
</comment>
<protein>
    <submittedName>
        <fullName evidence="1">Uncharacterized protein</fullName>
    </submittedName>
</protein>
<gene>
    <name evidence="1" type="ORF">GCM10023185_15890</name>
</gene>
<reference evidence="2" key="1">
    <citation type="journal article" date="2019" name="Int. J. Syst. Evol. Microbiol.">
        <title>The Global Catalogue of Microorganisms (GCM) 10K type strain sequencing project: providing services to taxonomists for standard genome sequencing and annotation.</title>
        <authorList>
            <consortium name="The Broad Institute Genomics Platform"/>
            <consortium name="The Broad Institute Genome Sequencing Center for Infectious Disease"/>
            <person name="Wu L."/>
            <person name="Ma J."/>
        </authorList>
    </citation>
    <scope>NUCLEOTIDE SEQUENCE [LARGE SCALE GENOMIC DNA]</scope>
    <source>
        <strain evidence="2">JCM 17923</strain>
    </source>
</reference>